<dbReference type="EMBL" id="JALJOR010000001">
    <property type="protein sequence ID" value="KAK9829791.1"/>
    <property type="molecule type" value="Genomic_DNA"/>
</dbReference>
<evidence type="ECO:0000313" key="3">
    <source>
        <dbReference type="Proteomes" id="UP001489004"/>
    </source>
</evidence>
<gene>
    <name evidence="2" type="ORF">WJX72_007934</name>
</gene>
<accession>A0AAW1R8U2</accession>
<comment type="caution">
    <text evidence="2">The sequence shown here is derived from an EMBL/GenBank/DDBJ whole genome shotgun (WGS) entry which is preliminary data.</text>
</comment>
<keyword evidence="1" id="KW-0812">Transmembrane</keyword>
<feature type="transmembrane region" description="Helical" evidence="1">
    <location>
        <begin position="61"/>
        <end position="82"/>
    </location>
</feature>
<sequence length="110" mass="11812">MDEFDPSDKALLHLFSHILEKGFQLGAVVGTAVVVPITTYRQHKHAGSLTTQSLAPRAMHALARSSVAGVVFAGLLGAARVWGSGLDESAIQDRAYRLHYNEVHGTFALS</sequence>
<evidence type="ECO:0000313" key="2">
    <source>
        <dbReference type="EMBL" id="KAK9829791.1"/>
    </source>
</evidence>
<feature type="transmembrane region" description="Helical" evidence="1">
    <location>
        <begin position="22"/>
        <end position="40"/>
    </location>
</feature>
<proteinExistence type="predicted"/>
<reference evidence="2 3" key="1">
    <citation type="journal article" date="2024" name="Nat. Commun.">
        <title>Phylogenomics reveals the evolutionary origins of lichenization in chlorophyte algae.</title>
        <authorList>
            <person name="Puginier C."/>
            <person name="Libourel C."/>
            <person name="Otte J."/>
            <person name="Skaloud P."/>
            <person name="Haon M."/>
            <person name="Grisel S."/>
            <person name="Petersen M."/>
            <person name="Berrin J.G."/>
            <person name="Delaux P.M."/>
            <person name="Dal Grande F."/>
            <person name="Keller J."/>
        </authorList>
    </citation>
    <scope>NUCLEOTIDE SEQUENCE [LARGE SCALE GENOMIC DNA]</scope>
    <source>
        <strain evidence="2 3">SAG 2043</strain>
    </source>
</reference>
<keyword evidence="1" id="KW-0472">Membrane</keyword>
<keyword evidence="1" id="KW-1133">Transmembrane helix</keyword>
<name>A0AAW1R8U2_9CHLO</name>
<evidence type="ECO:0000256" key="1">
    <source>
        <dbReference type="SAM" id="Phobius"/>
    </source>
</evidence>
<dbReference type="InterPro" id="IPR013869">
    <property type="entry name" value="DUF1757"/>
</dbReference>
<dbReference type="Pfam" id="PF08560">
    <property type="entry name" value="DUF1757"/>
    <property type="match status" value="1"/>
</dbReference>
<keyword evidence="3" id="KW-1185">Reference proteome</keyword>
<organism evidence="2 3">
    <name type="scientific">[Myrmecia] bisecta</name>
    <dbReference type="NCBI Taxonomy" id="41462"/>
    <lineage>
        <taxon>Eukaryota</taxon>
        <taxon>Viridiplantae</taxon>
        <taxon>Chlorophyta</taxon>
        <taxon>core chlorophytes</taxon>
        <taxon>Trebouxiophyceae</taxon>
        <taxon>Trebouxiales</taxon>
        <taxon>Trebouxiaceae</taxon>
        <taxon>Myrmecia</taxon>
    </lineage>
</organism>
<dbReference type="Proteomes" id="UP001489004">
    <property type="component" value="Unassembled WGS sequence"/>
</dbReference>
<protein>
    <submittedName>
        <fullName evidence="2">Uncharacterized protein</fullName>
    </submittedName>
</protein>
<dbReference type="AlphaFoldDB" id="A0AAW1R8U2"/>